<evidence type="ECO:0000313" key="3">
    <source>
        <dbReference type="Proteomes" id="UP000627838"/>
    </source>
</evidence>
<dbReference type="RefSeq" id="WP_192761996.1">
    <property type="nucleotide sequence ID" value="NZ_JADBDZ010000001.1"/>
</dbReference>
<dbReference type="Proteomes" id="UP000627838">
    <property type="component" value="Unassembled WGS sequence"/>
</dbReference>
<dbReference type="PRINTS" id="PR00364">
    <property type="entry name" value="DISEASERSIST"/>
</dbReference>
<accession>A0ABR9JZI7</accession>
<dbReference type="Gene3D" id="1.25.40.10">
    <property type="entry name" value="Tetratricopeptide repeat domain"/>
    <property type="match status" value="1"/>
</dbReference>
<comment type="caution">
    <text evidence="2">The sequence shown here is derived from an EMBL/GenBank/DDBJ whole genome shotgun (WGS) entry which is preliminary data.</text>
</comment>
<dbReference type="SUPFAM" id="SSF48452">
    <property type="entry name" value="TPR-like"/>
    <property type="match status" value="1"/>
</dbReference>
<organism evidence="2 3">
    <name type="scientific">Actinomadura algeriensis</name>
    <dbReference type="NCBI Taxonomy" id="1679523"/>
    <lineage>
        <taxon>Bacteria</taxon>
        <taxon>Bacillati</taxon>
        <taxon>Actinomycetota</taxon>
        <taxon>Actinomycetes</taxon>
        <taxon>Streptosporangiales</taxon>
        <taxon>Thermomonosporaceae</taxon>
        <taxon>Actinomadura</taxon>
    </lineage>
</organism>
<feature type="compositionally biased region" description="Pro residues" evidence="1">
    <location>
        <begin position="413"/>
        <end position="422"/>
    </location>
</feature>
<name>A0ABR9JZI7_9ACTN</name>
<dbReference type="Gene3D" id="3.40.50.300">
    <property type="entry name" value="P-loop containing nucleotide triphosphate hydrolases"/>
    <property type="match status" value="1"/>
</dbReference>
<feature type="region of interest" description="Disordered" evidence="1">
    <location>
        <begin position="404"/>
        <end position="424"/>
    </location>
</feature>
<dbReference type="InterPro" id="IPR011990">
    <property type="entry name" value="TPR-like_helical_dom_sf"/>
</dbReference>
<proteinExistence type="predicted"/>
<evidence type="ECO:0000256" key="1">
    <source>
        <dbReference type="SAM" id="MobiDB-lite"/>
    </source>
</evidence>
<keyword evidence="3" id="KW-1185">Reference proteome</keyword>
<evidence type="ECO:0000313" key="2">
    <source>
        <dbReference type="EMBL" id="MBE1535873.1"/>
    </source>
</evidence>
<dbReference type="InterPro" id="IPR027417">
    <property type="entry name" value="P-loop_NTPase"/>
</dbReference>
<gene>
    <name evidence="2" type="ORF">H4W34_005706</name>
</gene>
<dbReference type="EMBL" id="JADBDZ010000001">
    <property type="protein sequence ID" value="MBE1535873.1"/>
    <property type="molecule type" value="Genomic_DNA"/>
</dbReference>
<reference evidence="2 3" key="1">
    <citation type="submission" date="2020-10" db="EMBL/GenBank/DDBJ databases">
        <title>Sequencing the genomes of 1000 actinobacteria strains.</title>
        <authorList>
            <person name="Klenk H.-P."/>
        </authorList>
    </citation>
    <scope>NUCLEOTIDE SEQUENCE [LARGE SCALE GENOMIC DNA]</scope>
    <source>
        <strain evidence="2 3">DSM 46744</strain>
    </source>
</reference>
<dbReference type="PANTHER" id="PTHR47691:SF3">
    <property type="entry name" value="HTH-TYPE TRANSCRIPTIONAL REGULATOR RV0890C-RELATED"/>
    <property type="match status" value="1"/>
</dbReference>
<protein>
    <submittedName>
        <fullName evidence="2">Tetratricopeptide (TPR) repeat protein</fullName>
    </submittedName>
</protein>
<sequence length="703" mass="74614">MNTESGGDGHLNRLDGSVTGWVVQARDVRGGVHVHAPAPTAADPPRQLPGPGLLVDRAEALETLSAACADAPGVVVVTGPAGVGKTATALHWAHLRLDDFPDGQLYADLRAHAALDPASPGDVLAGFLRGLGVPPERIPRSLAERTDLYRSLTAGRRVLVVLDDAYSAAQVTPLLPGSAAGVAVVTSRWRFAALLARGARAVRLGPLGEGAAIELLHRMLGRDRLAEEPDMAVRLVDLCGRYPLALCVAAARLATRPAWPLAEMVRALAEETRRLAALTARDMEDDMTVRAALSLSYRNLPPPAQRLYRLLAVHPGRTFGRAACAALTGVPVAEAAETLETLADANLLDDAPGGRYRFHELTRLHALELAETRETPAGRAAALAGLARWTAAAALAASAAAAPYRRLPDPPDEPGAPGPPRFPSAQRALDWLDAEFPNLRAVARRAHEAGLHREALLIVDAAWPLFLQRGHRDERLGFDETGLAAARAAGDRAAEAKMLNRTGLARRDLDRPDEAARDFRAARDVWRELGDRARQGGSERRLGLLELDRGDTAAAERHFRAALGVYRAEDDARKIALSLCDLGTALLEGGSHGDAAEPLTEARALLAEQDDEYNRARVLVLLGRARAGAPDAEDLVNRGLHAMRALGSAIGEAGALRALGDLAARDGRAVTALRRYGDAREVLAGTGASTRTLDGLIAGLRRG</sequence>
<dbReference type="PANTHER" id="PTHR47691">
    <property type="entry name" value="REGULATOR-RELATED"/>
    <property type="match status" value="1"/>
</dbReference>
<dbReference type="SUPFAM" id="SSF52540">
    <property type="entry name" value="P-loop containing nucleoside triphosphate hydrolases"/>
    <property type="match status" value="1"/>
</dbReference>